<dbReference type="Proteomes" id="UP000502996">
    <property type="component" value="Chromosome"/>
</dbReference>
<evidence type="ECO:0000313" key="3">
    <source>
        <dbReference type="Proteomes" id="UP000502996"/>
    </source>
</evidence>
<evidence type="ECO:0000259" key="1">
    <source>
        <dbReference type="Pfam" id="PF00296"/>
    </source>
</evidence>
<dbReference type="Pfam" id="PF00296">
    <property type="entry name" value="Bac_luciferase"/>
    <property type="match status" value="1"/>
</dbReference>
<dbReference type="KEGG" id="nano:G5V58_19350"/>
<proteinExistence type="predicted"/>
<dbReference type="SUPFAM" id="SSF51679">
    <property type="entry name" value="Bacterial luciferase-like"/>
    <property type="match status" value="1"/>
</dbReference>
<sequence>MTLPVMEPDLWAAPDTLERWSRAVDEGPYASLCFGERVAFDNPETLTLLGAVSAWTSRVRLVTTVIVPQLHQPVPLAKALATADRLSRGRLTVGLGVGGREEDYRAAGSTYRQSYRTLTDLAEQVRAVWRDGTAGPPPLQDGGPPLLVGTMGPRTLRSAASWASGLAGVTLDLDVPAVSALYDVARSAWAEAGRPAPLLTTSFWVALSADRDAARAQVHRHLRHYMDWIPASLVDAMAPTTGFAGTPAELRDLLRRLEDAGTDEVHLIPTSSDVVLVDQVAELA</sequence>
<gene>
    <name evidence="2" type="ORF">G5V58_19350</name>
</gene>
<name>A0A6G6WLS4_9ACTN</name>
<evidence type="ECO:0000313" key="2">
    <source>
        <dbReference type="EMBL" id="QIG46093.1"/>
    </source>
</evidence>
<dbReference type="EMBL" id="CP049257">
    <property type="protein sequence ID" value="QIG46093.1"/>
    <property type="molecule type" value="Genomic_DNA"/>
</dbReference>
<dbReference type="AlphaFoldDB" id="A0A6G6WLS4"/>
<organism evidence="2 3">
    <name type="scientific">Nocardioides anomalus</name>
    <dbReference type="NCBI Taxonomy" id="2712223"/>
    <lineage>
        <taxon>Bacteria</taxon>
        <taxon>Bacillati</taxon>
        <taxon>Actinomycetota</taxon>
        <taxon>Actinomycetes</taxon>
        <taxon>Propionibacteriales</taxon>
        <taxon>Nocardioidaceae</taxon>
        <taxon>Nocardioides</taxon>
    </lineage>
</organism>
<keyword evidence="3" id="KW-1185">Reference proteome</keyword>
<feature type="domain" description="Luciferase-like" evidence="1">
    <location>
        <begin position="14"/>
        <end position="252"/>
    </location>
</feature>
<dbReference type="PANTHER" id="PTHR30011:SF32">
    <property type="entry name" value="CONSERVED PROTEIN"/>
    <property type="match status" value="1"/>
</dbReference>
<dbReference type="CDD" id="cd01097">
    <property type="entry name" value="Tetrahydromethanopterin_reductase"/>
    <property type="match status" value="1"/>
</dbReference>
<protein>
    <submittedName>
        <fullName evidence="2">LLM class flavin-dependent oxidoreductase</fullName>
    </submittedName>
</protein>
<dbReference type="InterPro" id="IPR011251">
    <property type="entry name" value="Luciferase-like_dom"/>
</dbReference>
<dbReference type="InterPro" id="IPR051260">
    <property type="entry name" value="Diverse_substr_monoxygenases"/>
</dbReference>
<accession>A0A6G6WLS4</accession>
<reference evidence="2 3" key="1">
    <citation type="submission" date="2020-02" db="EMBL/GenBank/DDBJ databases">
        <title>Full genome sequence of Nocardioides sp. R-3366.</title>
        <authorList>
            <person name="Im W.-T."/>
        </authorList>
    </citation>
    <scope>NUCLEOTIDE SEQUENCE [LARGE SCALE GENOMIC DNA]</scope>
    <source>
        <strain evidence="2 3">R-3366</strain>
    </source>
</reference>
<dbReference type="Gene3D" id="3.20.20.30">
    <property type="entry name" value="Luciferase-like domain"/>
    <property type="match status" value="1"/>
</dbReference>
<dbReference type="InterPro" id="IPR036661">
    <property type="entry name" value="Luciferase-like_sf"/>
</dbReference>
<dbReference type="PANTHER" id="PTHR30011">
    <property type="entry name" value="ALKANESULFONATE MONOOXYGENASE-RELATED"/>
    <property type="match status" value="1"/>
</dbReference>
<dbReference type="GO" id="GO:0016705">
    <property type="term" value="F:oxidoreductase activity, acting on paired donors, with incorporation or reduction of molecular oxygen"/>
    <property type="evidence" value="ECO:0007669"/>
    <property type="project" value="InterPro"/>
</dbReference>